<dbReference type="Proteomes" id="UP001221898">
    <property type="component" value="Unassembled WGS sequence"/>
</dbReference>
<dbReference type="AlphaFoldDB" id="A0AAD7W0W8"/>
<name>A0AAD7W0W8_9TELE</name>
<evidence type="ECO:0000313" key="2">
    <source>
        <dbReference type="Proteomes" id="UP001221898"/>
    </source>
</evidence>
<evidence type="ECO:0000313" key="1">
    <source>
        <dbReference type="EMBL" id="KAJ8371510.1"/>
    </source>
</evidence>
<protein>
    <submittedName>
        <fullName evidence="1">Uncharacterized protein</fullName>
    </submittedName>
</protein>
<proteinExistence type="predicted"/>
<reference evidence="1" key="1">
    <citation type="journal article" date="2023" name="Science">
        <title>Genome structures resolve the early diversification of teleost fishes.</title>
        <authorList>
            <person name="Parey E."/>
            <person name="Louis A."/>
            <person name="Montfort J."/>
            <person name="Bouchez O."/>
            <person name="Roques C."/>
            <person name="Iampietro C."/>
            <person name="Lluch J."/>
            <person name="Castinel A."/>
            <person name="Donnadieu C."/>
            <person name="Desvignes T."/>
            <person name="Floi Bucao C."/>
            <person name="Jouanno E."/>
            <person name="Wen M."/>
            <person name="Mejri S."/>
            <person name="Dirks R."/>
            <person name="Jansen H."/>
            <person name="Henkel C."/>
            <person name="Chen W.J."/>
            <person name="Zahm M."/>
            <person name="Cabau C."/>
            <person name="Klopp C."/>
            <person name="Thompson A.W."/>
            <person name="Robinson-Rechavi M."/>
            <person name="Braasch I."/>
            <person name="Lecointre G."/>
            <person name="Bobe J."/>
            <person name="Postlethwait J.H."/>
            <person name="Berthelot C."/>
            <person name="Roest Crollius H."/>
            <person name="Guiguen Y."/>
        </authorList>
    </citation>
    <scope>NUCLEOTIDE SEQUENCE</scope>
    <source>
        <strain evidence="1">NC1722</strain>
    </source>
</reference>
<sequence length="78" mass="8937">MDFLFCNIAPEPPVVKKQRRQKERRSVLITPWGRLLQTVEARGGKQILFSHEKNPRGSNSSNNFVGVCRTLVSRLCQL</sequence>
<gene>
    <name evidence="1" type="ORF">AAFF_G00307890</name>
</gene>
<organism evidence="1 2">
    <name type="scientific">Aldrovandia affinis</name>
    <dbReference type="NCBI Taxonomy" id="143900"/>
    <lineage>
        <taxon>Eukaryota</taxon>
        <taxon>Metazoa</taxon>
        <taxon>Chordata</taxon>
        <taxon>Craniata</taxon>
        <taxon>Vertebrata</taxon>
        <taxon>Euteleostomi</taxon>
        <taxon>Actinopterygii</taxon>
        <taxon>Neopterygii</taxon>
        <taxon>Teleostei</taxon>
        <taxon>Notacanthiformes</taxon>
        <taxon>Halosauridae</taxon>
        <taxon>Aldrovandia</taxon>
    </lineage>
</organism>
<keyword evidence="2" id="KW-1185">Reference proteome</keyword>
<accession>A0AAD7W0W8</accession>
<comment type="caution">
    <text evidence="1">The sequence shown here is derived from an EMBL/GenBank/DDBJ whole genome shotgun (WGS) entry which is preliminary data.</text>
</comment>
<dbReference type="EMBL" id="JAINUG010000448">
    <property type="protein sequence ID" value="KAJ8371510.1"/>
    <property type="molecule type" value="Genomic_DNA"/>
</dbReference>